<dbReference type="PANTHER" id="PTHR24094">
    <property type="entry name" value="SECRETED PROTEIN"/>
    <property type="match status" value="1"/>
</dbReference>
<dbReference type="InterPro" id="IPR011089">
    <property type="entry name" value="GmrSD_C"/>
</dbReference>
<comment type="caution">
    <text evidence="3">The sequence shown here is derived from an EMBL/GenBank/DDBJ whole genome shotgun (WGS) entry which is preliminary data.</text>
</comment>
<keyword evidence="3" id="KW-0540">Nuclease</keyword>
<evidence type="ECO:0000313" key="4">
    <source>
        <dbReference type="Proteomes" id="UP000442990"/>
    </source>
</evidence>
<dbReference type="AlphaFoldDB" id="A0A7J5DMG8"/>
<feature type="domain" description="GmrSD restriction endonucleases C-terminal" evidence="2">
    <location>
        <begin position="110"/>
        <end position="208"/>
    </location>
</feature>
<reference evidence="3 4" key="1">
    <citation type="submission" date="2019-09" db="EMBL/GenBank/DDBJ databases">
        <title>Isolation and identification of active actinomycetes.</title>
        <authorList>
            <person name="Yu Z."/>
            <person name="Han C."/>
            <person name="Yu B."/>
        </authorList>
    </citation>
    <scope>NUCLEOTIDE SEQUENCE [LARGE SCALE GENOMIC DNA]</scope>
    <source>
        <strain evidence="3 4">NEAU-H2</strain>
    </source>
</reference>
<feature type="signal peptide" evidence="1">
    <location>
        <begin position="1"/>
        <end position="33"/>
    </location>
</feature>
<dbReference type="GO" id="GO:0004519">
    <property type="term" value="F:endonuclease activity"/>
    <property type="evidence" value="ECO:0007669"/>
    <property type="project" value="UniProtKB-KW"/>
</dbReference>
<protein>
    <submittedName>
        <fullName evidence="3">HNH endonuclease</fullName>
    </submittedName>
</protein>
<accession>A0A7J5DMG8</accession>
<dbReference type="Pfam" id="PF07510">
    <property type="entry name" value="GmrSD_C"/>
    <property type="match status" value="1"/>
</dbReference>
<organism evidence="3 4">
    <name type="scientific">Streptomyces triticiradicis</name>
    <dbReference type="NCBI Taxonomy" id="2651189"/>
    <lineage>
        <taxon>Bacteria</taxon>
        <taxon>Bacillati</taxon>
        <taxon>Actinomycetota</taxon>
        <taxon>Actinomycetes</taxon>
        <taxon>Kitasatosporales</taxon>
        <taxon>Streptomycetaceae</taxon>
        <taxon>Streptomyces</taxon>
    </lineage>
</organism>
<keyword evidence="3" id="KW-0255">Endonuclease</keyword>
<dbReference type="Proteomes" id="UP000442990">
    <property type="component" value="Unassembled WGS sequence"/>
</dbReference>
<evidence type="ECO:0000259" key="2">
    <source>
        <dbReference type="Pfam" id="PF07510"/>
    </source>
</evidence>
<name>A0A7J5DMG8_9ACTN</name>
<gene>
    <name evidence="3" type="ORF">F8144_06175</name>
</gene>
<dbReference type="PANTHER" id="PTHR24094:SF15">
    <property type="entry name" value="AMP-DEPENDENT SYNTHETASE_LIGASE DOMAIN-CONTAINING PROTEIN-RELATED"/>
    <property type="match status" value="1"/>
</dbReference>
<keyword evidence="3" id="KW-0378">Hydrolase</keyword>
<keyword evidence="1" id="KW-0732">Signal</keyword>
<keyword evidence="4" id="KW-1185">Reference proteome</keyword>
<dbReference type="EMBL" id="WBKG01000003">
    <property type="protein sequence ID" value="KAB1989923.1"/>
    <property type="molecule type" value="Genomic_DNA"/>
</dbReference>
<evidence type="ECO:0000313" key="3">
    <source>
        <dbReference type="EMBL" id="KAB1989923.1"/>
    </source>
</evidence>
<dbReference type="RefSeq" id="WP_151468221.1">
    <property type="nucleotide sequence ID" value="NZ_WBKG01000003.1"/>
</dbReference>
<evidence type="ECO:0000256" key="1">
    <source>
        <dbReference type="SAM" id="SignalP"/>
    </source>
</evidence>
<sequence length="214" mass="23074">MPKVYARRRLSILASFTGLIALAGVFNGPTASAALPTPVSAATARTYLASLTVATESRTGYSRDLFPTWITISGTCNTREYILKRDGSDVTTDSACVATGGSWYSVYDGATWTAASDVDIDHLVPLAEAWDSGAGAWTTAQRQAFANDVTRPQLLAVTDNVNQSKGDKDPAEWMPSRTAYACTYVRAWVQVKYYYNLKVDSAEKTKLSSVLAGC</sequence>
<proteinExistence type="predicted"/>
<feature type="chain" id="PRO_5029538589" evidence="1">
    <location>
        <begin position="34"/>
        <end position="214"/>
    </location>
</feature>